<organism evidence="1 2">
    <name type="scientific">Eretmocerus hayati</name>
    <dbReference type="NCBI Taxonomy" id="131215"/>
    <lineage>
        <taxon>Eukaryota</taxon>
        <taxon>Metazoa</taxon>
        <taxon>Ecdysozoa</taxon>
        <taxon>Arthropoda</taxon>
        <taxon>Hexapoda</taxon>
        <taxon>Insecta</taxon>
        <taxon>Pterygota</taxon>
        <taxon>Neoptera</taxon>
        <taxon>Endopterygota</taxon>
        <taxon>Hymenoptera</taxon>
        <taxon>Apocrita</taxon>
        <taxon>Proctotrupomorpha</taxon>
        <taxon>Chalcidoidea</taxon>
        <taxon>Aphelinidae</taxon>
        <taxon>Aphelininae</taxon>
        <taxon>Eretmocerus</taxon>
    </lineage>
</organism>
<name>A0ACC2NJS0_9HYME</name>
<sequence length="418" mass="48128">MGNNRTESSHSDTDDFDHPYSIKDAQEDGLYSSDDEIDYGAQLCRFGYIDRASARKSAEEKLFELVQIKNTVTPASLLRLILDFSFRTNMCFSEVVNLSRLFNLVAGQPILPSTRYMFDKLCGASSSHTLHAVCPKCSSYVGKYEKESVVTCSRYGFCVEYMHQYDGGSAKTITKCILRTLTPAERSMVDEYMKKIRVPTQVGRLARPLSAKAFYECRDWENWVLYYSIPILSEVLDDERILKHWGLLVDSLHTILRSDIRLDDLLVAKKKLEKFVSKVEDLYSLEELTHNMHQLLHLIDSILNWGPAWAHSAFLFESENAKLLKYIHSQKGVILQILRFIQLHRFEQMLEHRSDDYSSAIVDTYLEGLSNRYSSVVKEIIGHSDEELVPTHDIISICAQIDIENKKYIIPLPNLLHY</sequence>
<accession>A0ACC2NJS0</accession>
<evidence type="ECO:0000313" key="2">
    <source>
        <dbReference type="Proteomes" id="UP001239111"/>
    </source>
</evidence>
<reference evidence="1" key="1">
    <citation type="submission" date="2023-04" db="EMBL/GenBank/DDBJ databases">
        <title>A chromosome-level genome assembly of the parasitoid wasp Eretmocerus hayati.</title>
        <authorList>
            <person name="Zhong Y."/>
            <person name="Liu S."/>
            <person name="Liu Y."/>
        </authorList>
    </citation>
    <scope>NUCLEOTIDE SEQUENCE</scope>
    <source>
        <strain evidence="1">ZJU_SS_LIU_2023</strain>
    </source>
</reference>
<protein>
    <submittedName>
        <fullName evidence="1">Uncharacterized protein</fullName>
    </submittedName>
</protein>
<proteinExistence type="predicted"/>
<evidence type="ECO:0000313" key="1">
    <source>
        <dbReference type="EMBL" id="KAJ8671485.1"/>
    </source>
</evidence>
<comment type="caution">
    <text evidence="1">The sequence shown here is derived from an EMBL/GenBank/DDBJ whole genome shotgun (WGS) entry which is preliminary data.</text>
</comment>
<gene>
    <name evidence="1" type="ORF">QAD02_002744</name>
</gene>
<dbReference type="Proteomes" id="UP001239111">
    <property type="component" value="Chromosome 3"/>
</dbReference>
<keyword evidence="2" id="KW-1185">Reference proteome</keyword>
<dbReference type="EMBL" id="CM056743">
    <property type="protein sequence ID" value="KAJ8671485.1"/>
    <property type="molecule type" value="Genomic_DNA"/>
</dbReference>